<gene>
    <name evidence="2" type="ORF">THAOC_20935</name>
</gene>
<protein>
    <submittedName>
        <fullName evidence="2">Uncharacterized protein</fullName>
    </submittedName>
</protein>
<proteinExistence type="predicted"/>
<feature type="region of interest" description="Disordered" evidence="1">
    <location>
        <begin position="1"/>
        <end position="28"/>
    </location>
</feature>
<dbReference type="AlphaFoldDB" id="K0SD76"/>
<organism evidence="2 3">
    <name type="scientific">Thalassiosira oceanica</name>
    <name type="common">Marine diatom</name>
    <dbReference type="NCBI Taxonomy" id="159749"/>
    <lineage>
        <taxon>Eukaryota</taxon>
        <taxon>Sar</taxon>
        <taxon>Stramenopiles</taxon>
        <taxon>Ochrophyta</taxon>
        <taxon>Bacillariophyta</taxon>
        <taxon>Coscinodiscophyceae</taxon>
        <taxon>Thalassiosirophycidae</taxon>
        <taxon>Thalassiosirales</taxon>
        <taxon>Thalassiosiraceae</taxon>
        <taxon>Thalassiosira</taxon>
    </lineage>
</organism>
<feature type="compositionally biased region" description="Polar residues" evidence="1">
    <location>
        <begin position="168"/>
        <end position="177"/>
    </location>
</feature>
<evidence type="ECO:0000256" key="1">
    <source>
        <dbReference type="SAM" id="MobiDB-lite"/>
    </source>
</evidence>
<sequence length="200" mass="22657">MTAVDRCRRRGAERAGPGARALASEESEEDFNRIDGVTLHRRYGGSSVPRQKKNKCDACRNAGCAQRTAGRQAGHCKKICGCKVDIGPILTPHPLSSLFRPLYTYIRARHFSSPLYTHFGVDDRKKRTLSTLHPLRRLWTTLYPLSSEHRHSLPTSMVTTDKVREQSGESARNSTPLHQDVKVEEARRAIPLRRRDREEG</sequence>
<dbReference type="EMBL" id="AGNL01024013">
    <property type="protein sequence ID" value="EJK58901.1"/>
    <property type="molecule type" value="Genomic_DNA"/>
</dbReference>
<feature type="compositionally biased region" description="Basic and acidic residues" evidence="1">
    <location>
        <begin position="179"/>
        <end position="200"/>
    </location>
</feature>
<feature type="region of interest" description="Disordered" evidence="1">
    <location>
        <begin position="153"/>
        <end position="200"/>
    </location>
</feature>
<keyword evidence="3" id="KW-1185">Reference proteome</keyword>
<evidence type="ECO:0000313" key="3">
    <source>
        <dbReference type="Proteomes" id="UP000266841"/>
    </source>
</evidence>
<evidence type="ECO:0000313" key="2">
    <source>
        <dbReference type="EMBL" id="EJK58901.1"/>
    </source>
</evidence>
<name>K0SD76_THAOC</name>
<dbReference type="Proteomes" id="UP000266841">
    <property type="component" value="Unassembled WGS sequence"/>
</dbReference>
<reference evidence="2 3" key="1">
    <citation type="journal article" date="2012" name="Genome Biol.">
        <title>Genome and low-iron response of an oceanic diatom adapted to chronic iron limitation.</title>
        <authorList>
            <person name="Lommer M."/>
            <person name="Specht M."/>
            <person name="Roy A.S."/>
            <person name="Kraemer L."/>
            <person name="Andreson R."/>
            <person name="Gutowska M.A."/>
            <person name="Wolf J."/>
            <person name="Bergner S.V."/>
            <person name="Schilhabel M.B."/>
            <person name="Klostermeier U.C."/>
            <person name="Beiko R.G."/>
            <person name="Rosenstiel P."/>
            <person name="Hippler M."/>
            <person name="Laroche J."/>
        </authorList>
    </citation>
    <scope>NUCLEOTIDE SEQUENCE [LARGE SCALE GENOMIC DNA]</scope>
    <source>
        <strain evidence="2 3">CCMP1005</strain>
    </source>
</reference>
<comment type="caution">
    <text evidence="2">The sequence shown here is derived from an EMBL/GenBank/DDBJ whole genome shotgun (WGS) entry which is preliminary data.</text>
</comment>
<accession>K0SD76</accession>